<proteinExistence type="predicted"/>
<keyword evidence="3" id="KW-1185">Reference proteome</keyword>
<reference evidence="2 3" key="1">
    <citation type="submission" date="2021-04" db="EMBL/GenBank/DDBJ databases">
        <title>Complete genome sequence of Stygiolobus sp. KN-1.</title>
        <authorList>
            <person name="Nakamura K."/>
            <person name="Sakai H."/>
            <person name="Kurosawa N."/>
        </authorList>
    </citation>
    <scope>NUCLEOTIDE SEQUENCE [LARGE SCALE GENOMIC DNA]</scope>
    <source>
        <strain evidence="2 3">KN-1</strain>
    </source>
</reference>
<name>A0A8D5ZJK0_9CREN</name>
<sequence length="562" mass="61879">MKKKYSVPLLLILLFLPTLVTAQATPVLEKVSSLPVNSPSVSIYSMTPYDHGLVLVLGYSNFTYANQQQASTLCIYFLNKTESLSLYKSTVKSIILAYTFVKGGELYALVDSETSSVSHPAYQTNVYVFRGLRLVNTQSVDGLLSYAKGPQGQLFNLSAMMLTKFALVFPHFYFNYTFILNTTNITLINSIPLIWLQLKEGVLIASMNLSYLNYFEPPPKVFINFTLFSYDGKVIWSKGYNVSNPYITSEAEVLALSITTASPAQEGFATIIGDELYLMNVTTPLPPVMPVNARVNTTIVGVDLQDGEVNKEINLMNITLNWELLNIGGKLYVLTHGSHEIEVREYNGTGLTLVARVPVMSRVEEVTYPGGHTLNCSVTLTDTVYDFGKYLLVINPTLKGSNITDVYQGGVTNYILDGNVSDYVPASYVLLLNKSGNFSLAFLYSNGTIRGTVNVGNVSVPPLYTFLKEPGLYLTKVDPYKYYLLKVHSYPSGKTVIILYEVAFPNPVIVASLVRSLSKTSPVPPPTITRLATPSTPLVIVVIIVAVAVIAVVGILLMKRKK</sequence>
<evidence type="ECO:0000256" key="1">
    <source>
        <dbReference type="SAM" id="Phobius"/>
    </source>
</evidence>
<gene>
    <name evidence="2" type="ORF">KN1_29660</name>
</gene>
<dbReference type="KEGG" id="csty:KN1_29660"/>
<keyword evidence="1" id="KW-0472">Membrane</keyword>
<dbReference type="GeneID" id="66164672"/>
<organism evidence="2 3">
    <name type="scientific">Stygiolobus caldivivus</name>
    <dbReference type="NCBI Taxonomy" id="2824673"/>
    <lineage>
        <taxon>Archaea</taxon>
        <taxon>Thermoproteota</taxon>
        <taxon>Thermoprotei</taxon>
        <taxon>Sulfolobales</taxon>
        <taxon>Sulfolobaceae</taxon>
        <taxon>Stygiolobus</taxon>
    </lineage>
</organism>
<protein>
    <submittedName>
        <fullName evidence="2">Uncharacterized protein</fullName>
    </submittedName>
</protein>
<evidence type="ECO:0000313" key="3">
    <source>
        <dbReference type="Proteomes" id="UP000825123"/>
    </source>
</evidence>
<dbReference type="AlphaFoldDB" id="A0A8D5ZJK0"/>
<dbReference type="EMBL" id="AP024597">
    <property type="protein sequence ID" value="BCU71669.1"/>
    <property type="molecule type" value="Genomic_DNA"/>
</dbReference>
<evidence type="ECO:0000313" key="2">
    <source>
        <dbReference type="EMBL" id="BCU71669.1"/>
    </source>
</evidence>
<accession>A0A8D5ZJK0</accession>
<dbReference type="Proteomes" id="UP000825123">
    <property type="component" value="Chromosome"/>
</dbReference>
<keyword evidence="1" id="KW-1133">Transmembrane helix</keyword>
<feature type="transmembrane region" description="Helical" evidence="1">
    <location>
        <begin position="538"/>
        <end position="558"/>
    </location>
</feature>
<keyword evidence="1" id="KW-0812">Transmembrane</keyword>
<dbReference type="RefSeq" id="WP_221288547.1">
    <property type="nucleotide sequence ID" value="NZ_AP024597.1"/>
</dbReference>